<proteinExistence type="predicted"/>
<name>A0ABM9ZVZ8_9BACT</name>
<reference evidence="1 2" key="1">
    <citation type="submission" date="2009-12" db="EMBL/GenBank/DDBJ databases">
        <authorList>
            <person name="Shrivastava S."/>
            <person name="Madupu R."/>
            <person name="Durkin A.S."/>
            <person name="Torralba M."/>
            <person name="Methe B."/>
            <person name="Sutton G.G."/>
            <person name="Strausberg R.L."/>
            <person name="Nelson K.E."/>
        </authorList>
    </citation>
    <scope>NUCLEOTIDE SEQUENCE [LARGE SCALE GENOMIC DNA]</scope>
    <source>
        <strain evidence="1 2">W5455</strain>
    </source>
</reference>
<keyword evidence="2" id="KW-1185">Reference proteome</keyword>
<comment type="caution">
    <text evidence="1">The sequence shown here is derived from an EMBL/GenBank/DDBJ whole genome shotgun (WGS) entry which is preliminary data.</text>
</comment>
<organism evidence="1 2">
    <name type="scientific">Pyramidobacter piscolens W5455</name>
    <dbReference type="NCBI Taxonomy" id="352165"/>
    <lineage>
        <taxon>Bacteria</taxon>
        <taxon>Thermotogati</taxon>
        <taxon>Synergistota</taxon>
        <taxon>Synergistia</taxon>
        <taxon>Synergistales</taxon>
        <taxon>Dethiosulfovibrionaceae</taxon>
        <taxon>Pyramidobacter</taxon>
    </lineage>
</organism>
<evidence type="ECO:0000313" key="2">
    <source>
        <dbReference type="Proteomes" id="UP000006462"/>
    </source>
</evidence>
<gene>
    <name evidence="1" type="ORF">HMPREF7215_0635</name>
</gene>
<evidence type="ECO:0000313" key="1">
    <source>
        <dbReference type="EMBL" id="EFB91043.1"/>
    </source>
</evidence>
<sequence>MVLLAPTGYAAMRYRFCFFDNVAPPWALQSGPARFHRPASLLRTARGVPRASAAGAYERRDHWTTTT</sequence>
<protein>
    <submittedName>
        <fullName evidence="1">Uncharacterized protein</fullName>
    </submittedName>
</protein>
<dbReference type="Proteomes" id="UP000006462">
    <property type="component" value="Unassembled WGS sequence"/>
</dbReference>
<dbReference type="EMBL" id="ADFP01000051">
    <property type="protein sequence ID" value="EFB91043.1"/>
    <property type="molecule type" value="Genomic_DNA"/>
</dbReference>
<accession>A0ABM9ZVZ8</accession>